<reference evidence="2 3" key="1">
    <citation type="submission" date="2018-11" db="EMBL/GenBank/DDBJ databases">
        <authorList>
            <consortium name="Pathogen Informatics"/>
        </authorList>
    </citation>
    <scope>NUCLEOTIDE SEQUENCE [LARGE SCALE GENOMIC DNA]</scope>
</reference>
<reference evidence="4" key="2">
    <citation type="submission" date="2019-09" db="UniProtKB">
        <authorList>
            <consortium name="WormBaseParasite"/>
        </authorList>
    </citation>
    <scope>IDENTIFICATION</scope>
</reference>
<feature type="compositionally biased region" description="Basic and acidic residues" evidence="1">
    <location>
        <begin position="10"/>
        <end position="32"/>
    </location>
</feature>
<keyword evidence="3" id="KW-1185">Reference proteome</keyword>
<evidence type="ECO:0000313" key="4">
    <source>
        <dbReference type="WBParaSite" id="HPBE_0001885101-mRNA-1"/>
    </source>
</evidence>
<dbReference type="Proteomes" id="UP000050761">
    <property type="component" value="Unassembled WGS sequence"/>
</dbReference>
<sequence length="106" mass="11220">MVKMPAKNNRSSEDGEADQERDSENDSADPKKPSGVPNDEIDTGKGLARTLTLTNSVTMIVGCIIGSGIFISPTGVQEGMLTFLTGKLTGTIGRLWCMVAFEGTPN</sequence>
<organism evidence="3 4">
    <name type="scientific">Heligmosomoides polygyrus</name>
    <name type="common">Parasitic roundworm</name>
    <dbReference type="NCBI Taxonomy" id="6339"/>
    <lineage>
        <taxon>Eukaryota</taxon>
        <taxon>Metazoa</taxon>
        <taxon>Ecdysozoa</taxon>
        <taxon>Nematoda</taxon>
        <taxon>Chromadorea</taxon>
        <taxon>Rhabditida</taxon>
        <taxon>Rhabditina</taxon>
        <taxon>Rhabditomorpha</taxon>
        <taxon>Strongyloidea</taxon>
        <taxon>Heligmosomidae</taxon>
        <taxon>Heligmosomoides</taxon>
    </lineage>
</organism>
<dbReference type="AlphaFoldDB" id="A0A183GA41"/>
<evidence type="ECO:0000313" key="3">
    <source>
        <dbReference type="Proteomes" id="UP000050761"/>
    </source>
</evidence>
<dbReference type="OrthoDB" id="10062876at2759"/>
<accession>A0A3P8F0K7</accession>
<evidence type="ECO:0000313" key="2">
    <source>
        <dbReference type="EMBL" id="VDP13146.1"/>
    </source>
</evidence>
<feature type="region of interest" description="Disordered" evidence="1">
    <location>
        <begin position="1"/>
        <end position="45"/>
    </location>
</feature>
<proteinExistence type="predicted"/>
<accession>A0A183GA41</accession>
<name>A0A183GA41_HELPZ</name>
<dbReference type="EMBL" id="UZAH01030960">
    <property type="protein sequence ID" value="VDP13146.1"/>
    <property type="molecule type" value="Genomic_DNA"/>
</dbReference>
<gene>
    <name evidence="2" type="ORF">HPBE_LOCUS18848</name>
</gene>
<protein>
    <submittedName>
        <fullName evidence="4">Aa_trans domain-containing protein</fullName>
    </submittedName>
</protein>
<dbReference type="WBParaSite" id="HPBE_0001885101-mRNA-1">
    <property type="protein sequence ID" value="HPBE_0001885101-mRNA-1"/>
    <property type="gene ID" value="HPBE_0001885101"/>
</dbReference>
<evidence type="ECO:0000256" key="1">
    <source>
        <dbReference type="SAM" id="MobiDB-lite"/>
    </source>
</evidence>